<keyword evidence="1" id="KW-0472">Membrane</keyword>
<dbReference type="InterPro" id="IPR037185">
    <property type="entry name" value="EmrE-like"/>
</dbReference>
<gene>
    <name evidence="3" type="ORF">SDC9_42890</name>
</gene>
<keyword evidence="1" id="KW-0812">Transmembrane</keyword>
<feature type="domain" description="EamA" evidence="2">
    <location>
        <begin position="2"/>
        <end position="144"/>
    </location>
</feature>
<dbReference type="AlphaFoldDB" id="A0A644VZI9"/>
<dbReference type="Gene3D" id="1.10.3730.20">
    <property type="match status" value="1"/>
</dbReference>
<organism evidence="3">
    <name type="scientific">bioreactor metagenome</name>
    <dbReference type="NCBI Taxonomy" id="1076179"/>
    <lineage>
        <taxon>unclassified sequences</taxon>
        <taxon>metagenomes</taxon>
        <taxon>ecological metagenomes</taxon>
    </lineage>
</organism>
<evidence type="ECO:0000313" key="3">
    <source>
        <dbReference type="EMBL" id="MPL96708.1"/>
    </source>
</evidence>
<feature type="transmembrane region" description="Helical" evidence="1">
    <location>
        <begin position="279"/>
        <end position="297"/>
    </location>
</feature>
<dbReference type="Pfam" id="PF00892">
    <property type="entry name" value="EamA"/>
    <property type="match status" value="1"/>
</dbReference>
<dbReference type="GO" id="GO:0016020">
    <property type="term" value="C:membrane"/>
    <property type="evidence" value="ECO:0007669"/>
    <property type="project" value="InterPro"/>
</dbReference>
<feature type="transmembrane region" description="Helical" evidence="1">
    <location>
        <begin position="128"/>
        <end position="147"/>
    </location>
</feature>
<comment type="caution">
    <text evidence="3">The sequence shown here is derived from an EMBL/GenBank/DDBJ whole genome shotgun (WGS) entry which is preliminary data.</text>
</comment>
<evidence type="ECO:0000256" key="1">
    <source>
        <dbReference type="SAM" id="Phobius"/>
    </source>
</evidence>
<feature type="transmembrane region" description="Helical" evidence="1">
    <location>
        <begin position="74"/>
        <end position="94"/>
    </location>
</feature>
<dbReference type="PANTHER" id="PTHR22911:SF137">
    <property type="entry name" value="SOLUTE CARRIER FAMILY 35 MEMBER G2-RELATED"/>
    <property type="match status" value="1"/>
</dbReference>
<keyword evidence="1" id="KW-1133">Transmembrane helix</keyword>
<feature type="transmembrane region" description="Helical" evidence="1">
    <location>
        <begin position="191"/>
        <end position="211"/>
    </location>
</feature>
<dbReference type="SUPFAM" id="SSF103481">
    <property type="entry name" value="Multidrug resistance efflux transporter EmrE"/>
    <property type="match status" value="1"/>
</dbReference>
<reference evidence="3" key="1">
    <citation type="submission" date="2019-08" db="EMBL/GenBank/DDBJ databases">
        <authorList>
            <person name="Kucharzyk K."/>
            <person name="Murdoch R.W."/>
            <person name="Higgins S."/>
            <person name="Loffler F."/>
        </authorList>
    </citation>
    <scope>NUCLEOTIDE SEQUENCE</scope>
</reference>
<feature type="transmembrane region" description="Helical" evidence="1">
    <location>
        <begin position="249"/>
        <end position="272"/>
    </location>
</feature>
<evidence type="ECO:0000259" key="2">
    <source>
        <dbReference type="Pfam" id="PF00892"/>
    </source>
</evidence>
<proteinExistence type="predicted"/>
<feature type="transmembrane region" description="Helical" evidence="1">
    <location>
        <begin position="223"/>
        <end position="243"/>
    </location>
</feature>
<protein>
    <recommendedName>
        <fullName evidence="2">EamA domain-containing protein</fullName>
    </recommendedName>
</protein>
<accession>A0A644VZI9</accession>
<dbReference type="InterPro" id="IPR000620">
    <property type="entry name" value="EamA_dom"/>
</dbReference>
<feature type="transmembrane region" description="Helical" evidence="1">
    <location>
        <begin position="159"/>
        <end position="176"/>
    </location>
</feature>
<sequence length="299" mass="33740">MWLFLGIISALLLGSYEVSKKVSLHENAVIPVLFTSICISSLLLLPFLLISRFAPSWLDGGIFFVPPVDFKTHLLILVKSTIVLSSWLFAYFAMKNLPLTLAAPIKATQPVLVVLGGVLIFGEQLNGFQIGGIAITLVSFFMFSLIGKKEGYVFGKNKWIWFIIMATVTGATSGLYDKYLMAQFNHMTVQVYYTFYQVVMMGFITFTLWYPTRKKTTPFRFRWSIVFISILLVSSDFVYFYALTLPDSLISVLGTVRRAGVIVPFIYGALVLRDKYLKLKMIDLIGVLIGMLLLYFGSR</sequence>
<feature type="transmembrane region" description="Helical" evidence="1">
    <location>
        <begin position="29"/>
        <end position="53"/>
    </location>
</feature>
<name>A0A644VZI9_9ZZZZ</name>
<dbReference type="PANTHER" id="PTHR22911">
    <property type="entry name" value="ACYL-MALONYL CONDENSING ENZYME-RELATED"/>
    <property type="match status" value="1"/>
</dbReference>
<dbReference type="EMBL" id="VSSQ01000522">
    <property type="protein sequence ID" value="MPL96708.1"/>
    <property type="molecule type" value="Genomic_DNA"/>
</dbReference>